<dbReference type="HOGENOM" id="CLU_885501_0_0_12"/>
<dbReference type="Proteomes" id="UP000006048">
    <property type="component" value="Chromosome"/>
</dbReference>
<keyword evidence="7" id="KW-1185">Reference proteome</keyword>
<dbReference type="GO" id="GO:0016811">
    <property type="term" value="F:hydrolase activity, acting on carbon-nitrogen (but not peptide) bonds, in linear amides"/>
    <property type="evidence" value="ECO:0007669"/>
    <property type="project" value="TreeGrafter"/>
</dbReference>
<evidence type="ECO:0000256" key="3">
    <source>
        <dbReference type="ARBA" id="ARBA00022801"/>
    </source>
</evidence>
<dbReference type="InterPro" id="IPR003785">
    <property type="entry name" value="Creatininase/forma_Hydrolase"/>
</dbReference>
<dbReference type="AlphaFoldDB" id="I4B8E8"/>
<keyword evidence="3" id="KW-0378">Hydrolase</keyword>
<sequence>MGAPELIFYDELPEKQLQGLMHGNILFLFINPTEYHGPHLPLANDYIISRGLAARLAPRLIKAGLTEKFIAAPLINLGLDPTPGAGTIATSAARFDTYLAQFARKLPLIGVSRVIVMTFHGAPRHNHAIQRFIDRLASAGISALNPLNLLLSRMLTYKPGDFAAALAPVKDAKAREQLSAHLGHDYHAGFFETSLTLALAPQTVDPSYTELPDCPEIEIPAWQRAAIHGIKSLGQASAARELAFAAEAMAWLNLEPFPGYTGMPRYANRKSGDIFVNEILDIYEEAVRAVFVDGKAAPQPELSVTDFLSGLAGL</sequence>
<evidence type="ECO:0008006" key="8">
    <source>
        <dbReference type="Google" id="ProtNLM"/>
    </source>
</evidence>
<dbReference type="KEGG" id="tpx:Turpa_2916"/>
<comment type="similarity">
    <text evidence="5">Belongs to the creatininase superfamily.</text>
</comment>
<dbReference type="RefSeq" id="WP_014804057.1">
    <property type="nucleotide sequence ID" value="NC_018020.1"/>
</dbReference>
<dbReference type="EMBL" id="CP002959">
    <property type="protein sequence ID" value="AFM13555.1"/>
    <property type="molecule type" value="Genomic_DNA"/>
</dbReference>
<dbReference type="GO" id="GO:0009231">
    <property type="term" value="P:riboflavin biosynthetic process"/>
    <property type="evidence" value="ECO:0007669"/>
    <property type="project" value="TreeGrafter"/>
</dbReference>
<evidence type="ECO:0000256" key="1">
    <source>
        <dbReference type="ARBA" id="ARBA00001947"/>
    </source>
</evidence>
<evidence type="ECO:0000313" key="6">
    <source>
        <dbReference type="EMBL" id="AFM13555.1"/>
    </source>
</evidence>
<gene>
    <name evidence="6" type="ordered locus">Turpa_2916</name>
</gene>
<proteinExistence type="inferred from homology"/>
<dbReference type="OrthoDB" id="9801445at2"/>
<dbReference type="PANTHER" id="PTHR35005">
    <property type="entry name" value="3-DEHYDRO-SCYLLO-INOSOSE HYDROLASE"/>
    <property type="match status" value="1"/>
</dbReference>
<comment type="cofactor">
    <cofactor evidence="1">
        <name>Zn(2+)</name>
        <dbReference type="ChEBI" id="CHEBI:29105"/>
    </cofactor>
</comment>
<dbReference type="Gene3D" id="3.40.50.10310">
    <property type="entry name" value="Creatininase"/>
    <property type="match status" value="1"/>
</dbReference>
<evidence type="ECO:0000313" key="7">
    <source>
        <dbReference type="Proteomes" id="UP000006048"/>
    </source>
</evidence>
<keyword evidence="2" id="KW-0479">Metal-binding</keyword>
<dbReference type="PATRIC" id="fig|869212.3.peg.2938"/>
<evidence type="ECO:0000256" key="2">
    <source>
        <dbReference type="ARBA" id="ARBA00022723"/>
    </source>
</evidence>
<dbReference type="Pfam" id="PF02633">
    <property type="entry name" value="Creatininase"/>
    <property type="match status" value="1"/>
</dbReference>
<name>I4B8E8_TURPD</name>
<evidence type="ECO:0000256" key="4">
    <source>
        <dbReference type="ARBA" id="ARBA00022833"/>
    </source>
</evidence>
<organism evidence="6 7">
    <name type="scientific">Turneriella parva (strain ATCC BAA-1111 / DSM 21527 / NCTC 11395 / H)</name>
    <name type="common">Leptospira parva</name>
    <dbReference type="NCBI Taxonomy" id="869212"/>
    <lineage>
        <taxon>Bacteria</taxon>
        <taxon>Pseudomonadati</taxon>
        <taxon>Spirochaetota</taxon>
        <taxon>Spirochaetia</taxon>
        <taxon>Leptospirales</taxon>
        <taxon>Leptospiraceae</taxon>
        <taxon>Turneriella</taxon>
    </lineage>
</organism>
<evidence type="ECO:0000256" key="5">
    <source>
        <dbReference type="ARBA" id="ARBA00024029"/>
    </source>
</evidence>
<reference evidence="6 7" key="1">
    <citation type="submission" date="2012-06" db="EMBL/GenBank/DDBJ databases">
        <title>The complete chromosome of genome of Turneriella parva DSM 21527.</title>
        <authorList>
            <consortium name="US DOE Joint Genome Institute (JGI-PGF)"/>
            <person name="Lucas S."/>
            <person name="Han J."/>
            <person name="Lapidus A."/>
            <person name="Bruce D."/>
            <person name="Goodwin L."/>
            <person name="Pitluck S."/>
            <person name="Peters L."/>
            <person name="Kyrpides N."/>
            <person name="Mavromatis K."/>
            <person name="Ivanova N."/>
            <person name="Mikhailova N."/>
            <person name="Chertkov O."/>
            <person name="Detter J.C."/>
            <person name="Tapia R."/>
            <person name="Han C."/>
            <person name="Land M."/>
            <person name="Hauser L."/>
            <person name="Markowitz V."/>
            <person name="Cheng J.-F."/>
            <person name="Hugenholtz P."/>
            <person name="Woyke T."/>
            <person name="Wu D."/>
            <person name="Gronow S."/>
            <person name="Wellnitz S."/>
            <person name="Brambilla E."/>
            <person name="Klenk H.-P."/>
            <person name="Eisen J.A."/>
        </authorList>
    </citation>
    <scope>NUCLEOTIDE SEQUENCE [LARGE SCALE GENOMIC DNA]</scope>
    <source>
        <strain evidence="7">ATCC BAA-1111 / DSM 21527 / NCTC 11395 / H</strain>
    </source>
</reference>
<dbReference type="PANTHER" id="PTHR35005:SF1">
    <property type="entry name" value="2-AMINO-5-FORMYLAMINO-6-RIBOSYLAMINOPYRIMIDIN-4(3H)-ONE 5'-MONOPHOSPHATE DEFORMYLASE"/>
    <property type="match status" value="1"/>
</dbReference>
<dbReference type="InterPro" id="IPR024087">
    <property type="entry name" value="Creatininase-like_sf"/>
</dbReference>
<dbReference type="SUPFAM" id="SSF102215">
    <property type="entry name" value="Creatininase"/>
    <property type="match status" value="1"/>
</dbReference>
<keyword evidence="4" id="KW-0862">Zinc</keyword>
<accession>I4B8E8</accession>
<dbReference type="GO" id="GO:0046872">
    <property type="term" value="F:metal ion binding"/>
    <property type="evidence" value="ECO:0007669"/>
    <property type="project" value="UniProtKB-KW"/>
</dbReference>
<protein>
    <recommendedName>
        <fullName evidence="8">Creatininase</fullName>
    </recommendedName>
</protein>
<dbReference type="STRING" id="869212.Turpa_2916"/>